<dbReference type="InterPro" id="IPR010982">
    <property type="entry name" value="Lambda_DNA-bd_dom_sf"/>
</dbReference>
<sequence>MADLKNMTGTEAFQLAKDESALTIEEIAERLTVSPSVIKRYLNAGDNYLPSLEMIPRLCSTLGNNILLRWLEAQVEAEENAVPPAQNRTEVLTSVVRAGAALGNVQRILAETQVIVPHNARKLRSALNDVITECRVAKESLQPLAARKDLAECTHILCMKKASFDKENLFQNWRKPQRKN</sequence>
<name>E5Y5D8_BILW3</name>
<dbReference type="RefSeq" id="WP_016360825.1">
    <property type="nucleotide sequence ID" value="NZ_KE150238.1"/>
</dbReference>
<protein>
    <recommendedName>
        <fullName evidence="1">HTH cro/C1-type domain-containing protein</fullName>
    </recommendedName>
</protein>
<dbReference type="GeneID" id="78086524"/>
<feature type="domain" description="HTH cro/C1-type" evidence="1">
    <location>
        <begin position="12"/>
        <end position="69"/>
    </location>
</feature>
<dbReference type="Pfam" id="PF06892">
    <property type="entry name" value="Phage_CP76"/>
    <property type="match status" value="1"/>
</dbReference>
<evidence type="ECO:0000313" key="2">
    <source>
        <dbReference type="EMBL" id="EFV44905.2"/>
    </source>
</evidence>
<dbReference type="GO" id="GO:0003677">
    <property type="term" value="F:DNA binding"/>
    <property type="evidence" value="ECO:0007669"/>
    <property type="project" value="InterPro"/>
</dbReference>
<proteinExistence type="predicted"/>
<dbReference type="Proteomes" id="UP000006034">
    <property type="component" value="Unassembled WGS sequence"/>
</dbReference>
<dbReference type="HOGENOM" id="CLU_1515579_0_0_7"/>
<dbReference type="InterPro" id="IPR001387">
    <property type="entry name" value="Cro/C1-type_HTH"/>
</dbReference>
<comment type="caution">
    <text evidence="2">The sequence shown here is derived from an EMBL/GenBank/DDBJ whole genome shotgun (WGS) entry which is preliminary data.</text>
</comment>
<keyword evidence="3" id="KW-1185">Reference proteome</keyword>
<evidence type="ECO:0000313" key="3">
    <source>
        <dbReference type="Proteomes" id="UP000006034"/>
    </source>
</evidence>
<accession>E5Y5D8</accession>
<reference evidence="2 3" key="1">
    <citation type="submission" date="2010-10" db="EMBL/GenBank/DDBJ databases">
        <authorList>
            <consortium name="The Broad Institute Genome Sequencing Platform"/>
            <person name="Ward D."/>
            <person name="Earl A."/>
            <person name="Feldgarden M."/>
            <person name="Young S.K."/>
            <person name="Gargeya S."/>
            <person name="Zeng Q."/>
            <person name="Alvarado L."/>
            <person name="Berlin A."/>
            <person name="Bochicchio J."/>
            <person name="Chapman S.B."/>
            <person name="Chen Z."/>
            <person name="Freedman E."/>
            <person name="Gellesch M."/>
            <person name="Goldberg J."/>
            <person name="Griggs A."/>
            <person name="Gujja S."/>
            <person name="Heilman E."/>
            <person name="Heiman D."/>
            <person name="Howarth C."/>
            <person name="Mehta T."/>
            <person name="Neiman D."/>
            <person name="Pearson M."/>
            <person name="Roberts A."/>
            <person name="Saif S."/>
            <person name="Shea T."/>
            <person name="Shenoy N."/>
            <person name="Sisk P."/>
            <person name="Stolte C."/>
            <person name="Sykes S."/>
            <person name="White J."/>
            <person name="Yandava C."/>
            <person name="Allen-Vercoe E."/>
            <person name="Sibley C."/>
            <person name="Ambrose C.E."/>
            <person name="Strauss J."/>
            <person name="Daigneault M."/>
            <person name="Haas B."/>
            <person name="Nusbaum C."/>
            <person name="Birren B."/>
        </authorList>
    </citation>
    <scope>NUCLEOTIDE SEQUENCE [LARGE SCALE GENOMIC DNA]</scope>
    <source>
        <strain evidence="2 3">3_1_6</strain>
    </source>
</reference>
<dbReference type="SUPFAM" id="SSF47413">
    <property type="entry name" value="lambda repressor-like DNA-binding domains"/>
    <property type="match status" value="1"/>
</dbReference>
<gene>
    <name evidence="2" type="ORF">HMPREF0179_01401</name>
</gene>
<dbReference type="CDD" id="cd00093">
    <property type="entry name" value="HTH_XRE"/>
    <property type="match status" value="1"/>
</dbReference>
<organism evidence="2 3">
    <name type="scientific">Bilophila wadsworthia (strain 3_1_6)</name>
    <dbReference type="NCBI Taxonomy" id="563192"/>
    <lineage>
        <taxon>Bacteria</taxon>
        <taxon>Pseudomonadati</taxon>
        <taxon>Thermodesulfobacteriota</taxon>
        <taxon>Desulfovibrionia</taxon>
        <taxon>Desulfovibrionales</taxon>
        <taxon>Desulfovibrionaceae</taxon>
        <taxon>Bilophila</taxon>
    </lineage>
</organism>
<dbReference type="InterPro" id="IPR009679">
    <property type="entry name" value="Phage_186_CII-like"/>
</dbReference>
<reference evidence="2 3" key="2">
    <citation type="submission" date="2013-04" db="EMBL/GenBank/DDBJ databases">
        <title>The Genome Sequence of Bilophila wadsworthia 3_1_6.</title>
        <authorList>
            <consortium name="The Broad Institute Genomics Platform"/>
            <person name="Earl A."/>
            <person name="Ward D."/>
            <person name="Feldgarden M."/>
            <person name="Gevers D."/>
            <person name="Sibley C."/>
            <person name="Strauss J."/>
            <person name="Allen-Vercoe E."/>
            <person name="Walker B."/>
            <person name="Young S."/>
            <person name="Zeng Q."/>
            <person name="Gargeya S."/>
            <person name="Fitzgerald M."/>
            <person name="Haas B."/>
            <person name="Abouelleil A."/>
            <person name="Allen A.W."/>
            <person name="Alvarado L."/>
            <person name="Arachchi H.M."/>
            <person name="Berlin A.M."/>
            <person name="Chapman S.B."/>
            <person name="Gainer-Dewar J."/>
            <person name="Goldberg J."/>
            <person name="Griggs A."/>
            <person name="Gujja S."/>
            <person name="Hansen M."/>
            <person name="Howarth C."/>
            <person name="Imamovic A."/>
            <person name="Ireland A."/>
            <person name="Larimer J."/>
            <person name="McCowan C."/>
            <person name="Murphy C."/>
            <person name="Pearson M."/>
            <person name="Poon T.W."/>
            <person name="Priest M."/>
            <person name="Roberts A."/>
            <person name="Saif S."/>
            <person name="Shea T."/>
            <person name="Sisk P."/>
            <person name="Sykes S."/>
            <person name="Wortman J."/>
            <person name="Nusbaum C."/>
            <person name="Birren B."/>
        </authorList>
    </citation>
    <scope>NUCLEOTIDE SEQUENCE [LARGE SCALE GENOMIC DNA]</scope>
    <source>
        <strain evidence="2 3">3_1_6</strain>
    </source>
</reference>
<dbReference type="AlphaFoldDB" id="E5Y5D8"/>
<evidence type="ECO:0000259" key="1">
    <source>
        <dbReference type="SMART" id="SM00530"/>
    </source>
</evidence>
<dbReference type="eggNOG" id="ENOG502ZQ8B">
    <property type="taxonomic scope" value="Bacteria"/>
</dbReference>
<dbReference type="EMBL" id="ADCP02000001">
    <property type="protein sequence ID" value="EFV44905.2"/>
    <property type="molecule type" value="Genomic_DNA"/>
</dbReference>
<dbReference type="SMART" id="SM00530">
    <property type="entry name" value="HTH_XRE"/>
    <property type="match status" value="1"/>
</dbReference>